<dbReference type="Pfam" id="PF00772">
    <property type="entry name" value="DnaB"/>
    <property type="match status" value="1"/>
</dbReference>
<keyword evidence="2" id="KW-0238">DNA-binding</keyword>
<feature type="region of interest" description="Disordered" evidence="3">
    <location>
        <begin position="1"/>
        <end position="20"/>
    </location>
</feature>
<evidence type="ECO:0000313" key="5">
    <source>
        <dbReference type="EMBL" id="MEU2266012.1"/>
    </source>
</evidence>
<feature type="region of interest" description="Disordered" evidence="3">
    <location>
        <begin position="163"/>
        <end position="186"/>
    </location>
</feature>
<proteinExistence type="predicted"/>
<evidence type="ECO:0000259" key="4">
    <source>
        <dbReference type="Pfam" id="PF00772"/>
    </source>
</evidence>
<dbReference type="PANTHER" id="PTHR30153:SF2">
    <property type="entry name" value="REPLICATIVE DNA HELICASE"/>
    <property type="match status" value="1"/>
</dbReference>
<dbReference type="SUPFAM" id="SSF48024">
    <property type="entry name" value="N-terminal domain of DnaB helicase"/>
    <property type="match status" value="1"/>
</dbReference>
<comment type="caution">
    <text evidence="5">The sequence shown here is derived from an EMBL/GenBank/DDBJ whole genome shotgun (WGS) entry which is preliminary data.</text>
</comment>
<sequence>MRTERGPPLVLHPRSRQAQHPGDRALLLEPHRLADVTGIEPGSFSNYAHGALFAAMRALPAPDSVQHAKDATWLNAVLAAAREHACGLTASYLHTLIQVCPWPRHASAYARMIETEHARRTLRAHAARLAQTATDITLPHPVPATLAAADGLTDVVDDIAARFPSGSGSLPRTPAPAPPAARRGGG</sequence>
<dbReference type="Proteomes" id="UP001550603">
    <property type="component" value="Unassembled WGS sequence"/>
</dbReference>
<protein>
    <submittedName>
        <fullName evidence="5">DnaB-like helicase N-terminal domain-containing protein</fullName>
    </submittedName>
</protein>
<dbReference type="Gene3D" id="1.10.860.10">
    <property type="entry name" value="DNAb Helicase, Chain A"/>
    <property type="match status" value="1"/>
</dbReference>
<dbReference type="InterPro" id="IPR007693">
    <property type="entry name" value="DNA_helicase_DnaB-like_N"/>
</dbReference>
<keyword evidence="1" id="KW-0235">DNA replication</keyword>
<keyword evidence="6" id="KW-1185">Reference proteome</keyword>
<evidence type="ECO:0000256" key="2">
    <source>
        <dbReference type="ARBA" id="ARBA00023125"/>
    </source>
</evidence>
<name>A0ABV2XPS6_9ACTN</name>
<dbReference type="PANTHER" id="PTHR30153">
    <property type="entry name" value="REPLICATIVE DNA HELICASE DNAB"/>
    <property type="match status" value="1"/>
</dbReference>
<evidence type="ECO:0000256" key="1">
    <source>
        <dbReference type="ARBA" id="ARBA00022705"/>
    </source>
</evidence>
<organism evidence="5 6">
    <name type="scientific">Streptomyces olindensis</name>
    <dbReference type="NCBI Taxonomy" id="358823"/>
    <lineage>
        <taxon>Bacteria</taxon>
        <taxon>Bacillati</taxon>
        <taxon>Actinomycetota</taxon>
        <taxon>Actinomycetes</taxon>
        <taxon>Kitasatosporales</taxon>
        <taxon>Streptomycetaceae</taxon>
        <taxon>Streptomyces</taxon>
    </lineage>
</organism>
<gene>
    <name evidence="5" type="ORF">ABZ568_06110</name>
</gene>
<dbReference type="RefSeq" id="WP_359785933.1">
    <property type="nucleotide sequence ID" value="NZ_JBEYBN010000006.1"/>
</dbReference>
<evidence type="ECO:0000256" key="3">
    <source>
        <dbReference type="SAM" id="MobiDB-lite"/>
    </source>
</evidence>
<reference evidence="5 6" key="1">
    <citation type="submission" date="2024-06" db="EMBL/GenBank/DDBJ databases">
        <title>The Natural Products Discovery Center: Release of the First 8490 Sequenced Strains for Exploring Actinobacteria Biosynthetic Diversity.</title>
        <authorList>
            <person name="Kalkreuter E."/>
            <person name="Kautsar S.A."/>
            <person name="Yang D."/>
            <person name="Bader C.D."/>
            <person name="Teijaro C.N."/>
            <person name="Fluegel L."/>
            <person name="Davis C.M."/>
            <person name="Simpson J.R."/>
            <person name="Lauterbach L."/>
            <person name="Steele A.D."/>
            <person name="Gui C."/>
            <person name="Meng S."/>
            <person name="Li G."/>
            <person name="Viehrig K."/>
            <person name="Ye F."/>
            <person name="Su P."/>
            <person name="Kiefer A.F."/>
            <person name="Nichols A."/>
            <person name="Cepeda A.J."/>
            <person name="Yan W."/>
            <person name="Fan B."/>
            <person name="Jiang Y."/>
            <person name="Adhikari A."/>
            <person name="Zheng C.-J."/>
            <person name="Schuster L."/>
            <person name="Cowan T.M."/>
            <person name="Smanski M.J."/>
            <person name="Chevrette M.G."/>
            <person name="De Carvalho L.P.S."/>
            <person name="Shen B."/>
        </authorList>
    </citation>
    <scope>NUCLEOTIDE SEQUENCE [LARGE SCALE GENOMIC DNA]</scope>
    <source>
        <strain evidence="5 6">NPDC019583</strain>
    </source>
</reference>
<dbReference type="InterPro" id="IPR016136">
    <property type="entry name" value="DNA_helicase_N/primase_C"/>
</dbReference>
<feature type="domain" description="DNA helicase DnaB-like N-terminal" evidence="4">
    <location>
        <begin position="25"/>
        <end position="114"/>
    </location>
</feature>
<dbReference type="InterPro" id="IPR036185">
    <property type="entry name" value="DNA_heli_DnaB-like_N_sf"/>
</dbReference>
<dbReference type="EMBL" id="JBEYBN010000006">
    <property type="protein sequence ID" value="MEU2266012.1"/>
    <property type="molecule type" value="Genomic_DNA"/>
</dbReference>
<evidence type="ECO:0000313" key="6">
    <source>
        <dbReference type="Proteomes" id="UP001550603"/>
    </source>
</evidence>
<accession>A0ABV2XPS6</accession>